<sequence length="157" mass="16847">MKRLLSISSVLAIVVGVVLVAGGIWGLYFTYKNVVQEKIVTPEDASISNQPVRGPFTLKAQANIIRKHTLTSTGGKTFAEMPRQIEKLDADGKPILGADGKPVMMANTARDMWITATTLTTALNLGILSFAFSGLAILLGLISLWIGIIFCVLSKKS</sequence>
<accession>A0A0H4T558</accession>
<dbReference type="EMBL" id="KT006981">
    <property type="protein sequence ID" value="AKQ01865.1"/>
    <property type="molecule type" value="Genomic_DNA"/>
</dbReference>
<keyword evidence="1" id="KW-1133">Transmembrane helix</keyword>
<proteinExistence type="predicted"/>
<evidence type="ECO:0000313" key="2">
    <source>
        <dbReference type="EMBL" id="AKQ01865.1"/>
    </source>
</evidence>
<dbReference type="AlphaFoldDB" id="A0A0H4T558"/>
<feature type="transmembrane region" description="Helical" evidence="1">
    <location>
        <begin position="127"/>
        <end position="153"/>
    </location>
</feature>
<protein>
    <recommendedName>
        <fullName evidence="3">Aromatic ring-opening dioxygenase LigA</fullName>
    </recommendedName>
</protein>
<reference evidence="2" key="1">
    <citation type="journal article" date="2015" name="ISME J.">
        <title>Aquifer environment selects for microbial species cohorts in sediment and groundwater.</title>
        <authorList>
            <person name="Hug L.A."/>
            <person name="Thomas B.C."/>
            <person name="Brown C.T."/>
            <person name="Frischkorn K.R."/>
            <person name="Williams K.H."/>
            <person name="Tringe S.G."/>
            <person name="Banfield J.F."/>
        </authorList>
    </citation>
    <scope>NUCLEOTIDE SEQUENCE</scope>
</reference>
<keyword evidence="1" id="KW-0812">Transmembrane</keyword>
<name>A0A0H4T558_9BACT</name>
<evidence type="ECO:0008006" key="3">
    <source>
        <dbReference type="Google" id="ProtNLM"/>
    </source>
</evidence>
<feature type="transmembrane region" description="Helical" evidence="1">
    <location>
        <begin position="7"/>
        <end position="28"/>
    </location>
</feature>
<organism evidence="2">
    <name type="scientific">uncultured Parcubacteria bacterium Rifle_16ft_4_minimus_2958</name>
    <dbReference type="NCBI Taxonomy" id="1665137"/>
    <lineage>
        <taxon>Bacteria</taxon>
        <taxon>Candidatus Parcubacteria</taxon>
        <taxon>environmental samples</taxon>
    </lineage>
</organism>
<evidence type="ECO:0000256" key="1">
    <source>
        <dbReference type="SAM" id="Phobius"/>
    </source>
</evidence>
<keyword evidence="1" id="KW-0472">Membrane</keyword>